<reference evidence="3" key="1">
    <citation type="journal article" date="2014" name="Int. J. Syst. Evol. Microbiol.">
        <title>Complete genome sequence of Corynebacterium casei LMG S-19264T (=DSM 44701T), isolated from a smear-ripened cheese.</title>
        <authorList>
            <consortium name="US DOE Joint Genome Institute (JGI-PGF)"/>
            <person name="Walter F."/>
            <person name="Albersmeier A."/>
            <person name="Kalinowski J."/>
            <person name="Ruckert C."/>
        </authorList>
    </citation>
    <scope>NUCLEOTIDE SEQUENCE</scope>
    <source>
        <strain evidence="3">VKM B-2347</strain>
    </source>
</reference>
<comment type="caution">
    <text evidence="3">The sequence shown here is derived from an EMBL/GenBank/DDBJ whole genome shotgun (WGS) entry which is preliminary data.</text>
</comment>
<organism evidence="3 4">
    <name type="scientific">Hansschlegelia plantiphila</name>
    <dbReference type="NCBI Taxonomy" id="374655"/>
    <lineage>
        <taxon>Bacteria</taxon>
        <taxon>Pseudomonadati</taxon>
        <taxon>Pseudomonadota</taxon>
        <taxon>Alphaproteobacteria</taxon>
        <taxon>Hyphomicrobiales</taxon>
        <taxon>Methylopilaceae</taxon>
        <taxon>Hansschlegelia</taxon>
    </lineage>
</organism>
<dbReference type="AlphaFoldDB" id="A0A9W6MU97"/>
<evidence type="ECO:0000259" key="2">
    <source>
        <dbReference type="Pfam" id="PF00487"/>
    </source>
</evidence>
<feature type="domain" description="Fatty acid desaturase" evidence="2">
    <location>
        <begin position="66"/>
        <end position="326"/>
    </location>
</feature>
<evidence type="ECO:0000313" key="4">
    <source>
        <dbReference type="Proteomes" id="UP001143372"/>
    </source>
</evidence>
<evidence type="ECO:0000313" key="3">
    <source>
        <dbReference type="EMBL" id="GLK67164.1"/>
    </source>
</evidence>
<proteinExistence type="predicted"/>
<keyword evidence="1" id="KW-0472">Membrane</keyword>
<feature type="transmembrane region" description="Helical" evidence="1">
    <location>
        <begin position="142"/>
        <end position="173"/>
    </location>
</feature>
<accession>A0A9W6MU97</accession>
<dbReference type="InterPro" id="IPR005804">
    <property type="entry name" value="FA_desaturase_dom"/>
</dbReference>
<dbReference type="Proteomes" id="UP001143372">
    <property type="component" value="Unassembled WGS sequence"/>
</dbReference>
<dbReference type="GO" id="GO:0006629">
    <property type="term" value="P:lipid metabolic process"/>
    <property type="evidence" value="ECO:0007669"/>
    <property type="project" value="InterPro"/>
</dbReference>
<keyword evidence="4" id="KW-1185">Reference proteome</keyword>
<sequence>MSVETLTADPQSERQLAGAAYKLTADLAKARPAIYWADLIATTAVAYASFAGALLLPNAPLRSISFVLAVLAFYRGISFIHEVSHLRAQDVPGFKAGYNVLIGVPYLVPSLMYEGVHNQHHSKSRYGTVLDPEYMPLARQTVWHVIGFIAVSALAPLGVLLRFGVLTPLAAVIPPFRKIVVERFSALAINPQFRRDMPTAAQLPLWLTLEAACWLWATAFVWLTVFGVIPWRVFLTALALGSTVAVLNQVRTLAAHHWENDGDEMTSTGQFLDSVNVPPPATLPMLWAPVGLRYHALHHLLPRLPYHNLGAAHARLLAALPATSPYHKGNHAGFWAVTNRLLGAIRDRRRADAVEIVPGE</sequence>
<dbReference type="Pfam" id="PF00487">
    <property type="entry name" value="FA_desaturase"/>
    <property type="match status" value="1"/>
</dbReference>
<dbReference type="RefSeq" id="WP_271167422.1">
    <property type="nucleotide sequence ID" value="NZ_BSFI01000004.1"/>
</dbReference>
<evidence type="ECO:0000256" key="1">
    <source>
        <dbReference type="SAM" id="Phobius"/>
    </source>
</evidence>
<feature type="transmembrane region" description="Helical" evidence="1">
    <location>
        <begin position="63"/>
        <end position="81"/>
    </location>
</feature>
<keyword evidence="1" id="KW-0812">Transmembrane</keyword>
<keyword evidence="1" id="KW-1133">Transmembrane helix</keyword>
<gene>
    <name evidence="3" type="ORF">GCM10008179_08020</name>
</gene>
<feature type="transmembrane region" description="Helical" evidence="1">
    <location>
        <begin position="33"/>
        <end position="56"/>
    </location>
</feature>
<reference evidence="3" key="2">
    <citation type="submission" date="2023-01" db="EMBL/GenBank/DDBJ databases">
        <authorList>
            <person name="Sun Q."/>
            <person name="Evtushenko L."/>
        </authorList>
    </citation>
    <scope>NUCLEOTIDE SEQUENCE</scope>
    <source>
        <strain evidence="3">VKM B-2347</strain>
    </source>
</reference>
<protein>
    <recommendedName>
        <fullName evidence="2">Fatty acid desaturase domain-containing protein</fullName>
    </recommendedName>
</protein>
<name>A0A9W6MU97_9HYPH</name>
<dbReference type="EMBL" id="BSFI01000004">
    <property type="protein sequence ID" value="GLK67164.1"/>
    <property type="molecule type" value="Genomic_DNA"/>
</dbReference>